<accession>A0A4P6HKJ4</accession>
<reference evidence="1 2" key="1">
    <citation type="submission" date="2018-02" db="EMBL/GenBank/DDBJ databases">
        <title>Genome sequence of Desulfovibrio carbinolicus DSM 3852.</title>
        <authorList>
            <person name="Wilbanks E."/>
            <person name="Skennerton C.T."/>
            <person name="Orphan V.J."/>
        </authorList>
    </citation>
    <scope>NUCLEOTIDE SEQUENCE [LARGE SCALE GENOMIC DNA]</scope>
    <source>
        <strain evidence="1 2">DSM 3852</strain>
    </source>
</reference>
<dbReference type="AlphaFoldDB" id="A0A4P6HKJ4"/>
<evidence type="ECO:0000313" key="2">
    <source>
        <dbReference type="Proteomes" id="UP000293296"/>
    </source>
</evidence>
<proteinExistence type="predicted"/>
<gene>
    <name evidence="1" type="ORF">C3Y92_07130</name>
</gene>
<dbReference type="EMBL" id="CP026538">
    <property type="protein sequence ID" value="QAZ67014.1"/>
    <property type="molecule type" value="Genomic_DNA"/>
</dbReference>
<dbReference type="KEGG" id="dcb:C3Y92_07130"/>
<evidence type="ECO:0000313" key="1">
    <source>
        <dbReference type="EMBL" id="QAZ67014.1"/>
    </source>
</evidence>
<dbReference type="Proteomes" id="UP000293296">
    <property type="component" value="Chromosome"/>
</dbReference>
<name>A0A4P6HKJ4_9BACT</name>
<sequence>MHGSTVWTLQDVGILRYGQPLSLIRFMSAGGMRPTFFLLCRIKPNLEPFSFEHQVRLFRTALAAHGHALADDIL</sequence>
<organism evidence="1 2">
    <name type="scientific">Solidesulfovibrio carbinolicus</name>
    <dbReference type="NCBI Taxonomy" id="296842"/>
    <lineage>
        <taxon>Bacteria</taxon>
        <taxon>Pseudomonadati</taxon>
        <taxon>Thermodesulfobacteriota</taxon>
        <taxon>Desulfovibrionia</taxon>
        <taxon>Desulfovibrionales</taxon>
        <taxon>Desulfovibrionaceae</taxon>
        <taxon>Solidesulfovibrio</taxon>
    </lineage>
</organism>
<protein>
    <submittedName>
        <fullName evidence="1">Uncharacterized protein</fullName>
    </submittedName>
</protein>
<keyword evidence="2" id="KW-1185">Reference proteome</keyword>